<protein>
    <submittedName>
        <fullName evidence="1">Uncharacterized protein</fullName>
    </submittedName>
</protein>
<sequence length="86" mass="9741">MRLCTPLTVLVSRWTVGRARGRSGGLVCDVEQIARSEEIVCFRGREQAVPCGGHINADTVLDYVEICGPVTEWWWRSHRRENAQSL</sequence>
<name>A0A8H6MF57_9AGAR</name>
<dbReference type="EMBL" id="JACGCI010000005">
    <property type="protein sequence ID" value="KAF6763564.1"/>
    <property type="molecule type" value="Genomic_DNA"/>
</dbReference>
<organism evidence="1 2">
    <name type="scientific">Ephemerocybe angulata</name>
    <dbReference type="NCBI Taxonomy" id="980116"/>
    <lineage>
        <taxon>Eukaryota</taxon>
        <taxon>Fungi</taxon>
        <taxon>Dikarya</taxon>
        <taxon>Basidiomycota</taxon>
        <taxon>Agaricomycotina</taxon>
        <taxon>Agaricomycetes</taxon>
        <taxon>Agaricomycetidae</taxon>
        <taxon>Agaricales</taxon>
        <taxon>Agaricineae</taxon>
        <taxon>Psathyrellaceae</taxon>
        <taxon>Ephemerocybe</taxon>
    </lineage>
</organism>
<feature type="non-terminal residue" evidence="1">
    <location>
        <position position="86"/>
    </location>
</feature>
<proteinExistence type="predicted"/>
<evidence type="ECO:0000313" key="2">
    <source>
        <dbReference type="Proteomes" id="UP000521943"/>
    </source>
</evidence>
<reference evidence="1 2" key="1">
    <citation type="submission" date="2020-07" db="EMBL/GenBank/DDBJ databases">
        <title>Comparative genomics of pyrophilous fungi reveals a link between fire events and developmental genes.</title>
        <authorList>
            <consortium name="DOE Joint Genome Institute"/>
            <person name="Steindorff A.S."/>
            <person name="Carver A."/>
            <person name="Calhoun S."/>
            <person name="Stillman K."/>
            <person name="Liu H."/>
            <person name="Lipzen A."/>
            <person name="Pangilinan J."/>
            <person name="Labutti K."/>
            <person name="Bruns T.D."/>
            <person name="Grigoriev I.V."/>
        </authorList>
    </citation>
    <scope>NUCLEOTIDE SEQUENCE [LARGE SCALE GENOMIC DNA]</scope>
    <source>
        <strain evidence="1 2">CBS 144469</strain>
    </source>
</reference>
<comment type="caution">
    <text evidence="1">The sequence shown here is derived from an EMBL/GenBank/DDBJ whole genome shotgun (WGS) entry which is preliminary data.</text>
</comment>
<keyword evidence="2" id="KW-1185">Reference proteome</keyword>
<evidence type="ECO:0000313" key="1">
    <source>
        <dbReference type="EMBL" id="KAF6763564.1"/>
    </source>
</evidence>
<dbReference type="AlphaFoldDB" id="A0A8H6MF57"/>
<accession>A0A8H6MF57</accession>
<dbReference type="Proteomes" id="UP000521943">
    <property type="component" value="Unassembled WGS sequence"/>
</dbReference>
<gene>
    <name evidence="1" type="ORF">DFP72DRAFT_872674</name>
</gene>